<dbReference type="Pfam" id="PF02958">
    <property type="entry name" value="EcKL"/>
    <property type="match status" value="1"/>
</dbReference>
<keyword evidence="1" id="KW-0418">Kinase</keyword>
<dbReference type="PANTHER" id="PTHR23020">
    <property type="entry name" value="UNCHARACTERIZED NUCLEAR HORMONE RECEPTOR-RELATED"/>
    <property type="match status" value="1"/>
</dbReference>
<dbReference type="Gene3D" id="3.90.1200.10">
    <property type="match status" value="1"/>
</dbReference>
<dbReference type="Proteomes" id="UP000182915">
    <property type="component" value="Chromosome I"/>
</dbReference>
<protein>
    <submittedName>
        <fullName evidence="1">Ecdysteroid kinase</fullName>
    </submittedName>
</protein>
<reference evidence="2" key="1">
    <citation type="submission" date="2016-10" db="EMBL/GenBank/DDBJ databases">
        <authorList>
            <person name="Varghese N."/>
            <person name="Submissions S."/>
        </authorList>
    </citation>
    <scope>NUCLEOTIDE SEQUENCE [LARGE SCALE GENOMIC DNA]</scope>
    <source>
        <strain evidence="2">DSM 45405</strain>
    </source>
</reference>
<dbReference type="SUPFAM" id="SSF56112">
    <property type="entry name" value="Protein kinase-like (PK-like)"/>
    <property type="match status" value="1"/>
</dbReference>
<keyword evidence="2" id="KW-1185">Reference proteome</keyword>
<sequence>MPKIPVDPSSITADWLSQALRADVRTADIEQIAVGVGLLGRLFRVRLTGIDVPESVVIKMPTLDARARSVLCEDLGLYQREIRFYQEIGLSNPLRPARPYFAAIDETTHDFVLVLEDVGHRRRADQITGCAASDAETVIDAIAAHHAHWWNSDQLASLTWLTTLCEPPFSGSTVASYQASWPEFLGRFGDELSPETRAFGERFLSLMPWLMAEISRPPNTFLHGDLRLDQLFFAAEPGDPPLTALDWQLSTKGRGAYDLAYFISQSLTTDTRRACERQLLSRYAERLVEAGIDYAHEKLSRDYRLATAWCFAYPVLAVGQIDVVNDRQRDLLRAMTHNAAAAAEDHDAFSLRPD</sequence>
<evidence type="ECO:0000313" key="2">
    <source>
        <dbReference type="Proteomes" id="UP000182915"/>
    </source>
</evidence>
<dbReference type="InterPro" id="IPR011009">
    <property type="entry name" value="Kinase-like_dom_sf"/>
</dbReference>
<proteinExistence type="predicted"/>
<dbReference type="GO" id="GO:0016301">
    <property type="term" value="F:kinase activity"/>
    <property type="evidence" value="ECO:0007669"/>
    <property type="project" value="UniProtKB-KW"/>
</dbReference>
<organism evidence="1 2">
    <name type="scientific">Mycolicibacterium rutilum</name>
    <name type="common">Mycobacterium rutilum</name>
    <dbReference type="NCBI Taxonomy" id="370526"/>
    <lineage>
        <taxon>Bacteria</taxon>
        <taxon>Bacillati</taxon>
        <taxon>Actinomycetota</taxon>
        <taxon>Actinomycetes</taxon>
        <taxon>Mycobacteriales</taxon>
        <taxon>Mycobacteriaceae</taxon>
        <taxon>Mycolicibacterium</taxon>
    </lineage>
</organism>
<dbReference type="InterPro" id="IPR052961">
    <property type="entry name" value="Oxido-Kinase-like_Enzymes"/>
</dbReference>
<dbReference type="PANTHER" id="PTHR23020:SF41">
    <property type="entry name" value="AMINOGLYCOSIDE PHOSPHOTRANSFERASE DOMAIN-CONTAINING PROTEIN"/>
    <property type="match status" value="1"/>
</dbReference>
<gene>
    <name evidence="1" type="ORF">SAMN04489835_4705</name>
</gene>
<dbReference type="STRING" id="370526.SAMN04489835_4705"/>
<keyword evidence="1" id="KW-0808">Transferase</keyword>
<accession>A0A1H6L566</accession>
<dbReference type="OrthoDB" id="115252at2"/>
<dbReference type="RefSeq" id="WP_083409221.1">
    <property type="nucleotide sequence ID" value="NZ_LT629971.1"/>
</dbReference>
<name>A0A1H6L566_MYCRU</name>
<dbReference type="EMBL" id="LT629971">
    <property type="protein sequence ID" value="SEH83586.1"/>
    <property type="molecule type" value="Genomic_DNA"/>
</dbReference>
<dbReference type="AlphaFoldDB" id="A0A1H6L566"/>
<evidence type="ECO:0000313" key="1">
    <source>
        <dbReference type="EMBL" id="SEH83586.1"/>
    </source>
</evidence>
<dbReference type="InterPro" id="IPR004119">
    <property type="entry name" value="EcKL"/>
</dbReference>